<dbReference type="PANTHER" id="PTHR43806:SF11">
    <property type="entry name" value="CEREVISIN-RELATED"/>
    <property type="match status" value="1"/>
</dbReference>
<dbReference type="AlphaFoldDB" id="A0A837DU24"/>
<comment type="caution">
    <text evidence="6">The sequence shown here is derived from an EMBL/GenBank/DDBJ whole genome shotgun (WGS) entry which is preliminary data.</text>
</comment>
<dbReference type="Proteomes" id="UP000031011">
    <property type="component" value="Unassembled WGS sequence"/>
</dbReference>
<evidence type="ECO:0000313" key="6">
    <source>
        <dbReference type="EMBL" id="KIC04471.1"/>
    </source>
</evidence>
<sequence>MERLPIKFFSKREEDNMRVEGGGGNKMPSFVLTDDELVERTEKLSVEFDSFVNNIQWKENNVPAVMLAKLNPDALAKSHRGKINTLFSGEGKNNVIGLCDERTLKIKINSSATASEIRKRLSQPQKYAYEISCVEAISEFKPKIVRSSDFEDYKVKLLDFQDYSLNKALEGGFELYLKKNQIDYKKTKYSSELEIFKLIHMDTLMVDTLLSSEIFDLTEEIVPMPKIFLEFDSLDFGDAFPVITPDVNDSYAIVGVLDNGIERNRYLTPWIAGKGSLYPNNVITPSHGTKVASIITYGDLLEGKELVGNKHVKVFDATVFPDTQKESFDEDDLIANIQEIVRNNCNDIKIWNLSVSITREIDPDCFSDFAIALDSLQDECNVLICKSAGNCTNFVNGNPIGRLHEGADSVRSLVVGSLAQSSGKNDLVSLNNPSPFSRIGPGPAYIVKPDLVHYGGNVSVDEHGRIKETGNLTIGMGGSTIYSSGTSFSTPRIAALAAELSNDIKEEFDPLLIKALLIHSCNYPSEINMPVNERTKYTGFGKPSSVAQILYNAPNEVTLILRDTLVKGQYIDIKDFPMPDCLVKDGYYSGQIIATLVYDSVLEPSQGFEYCQSNMNLKFGSYDEKTERDTTRRTILNPVGKGGAQNVLLESFYSKRKQASNNQNEFAKMERLLIQYGDKYYPVKKYAVDLSEVTDKNKEKYLTADKSWFLYLDGTYRNYSELKSQAQNFELSQEFCLIITLRDPDGNVNVYDGVTQKLNEFNFWHSNIKVDTNVVVNVQ</sequence>
<dbReference type="PRINTS" id="PR00723">
    <property type="entry name" value="SUBTILISIN"/>
</dbReference>
<dbReference type="InterPro" id="IPR050131">
    <property type="entry name" value="Peptidase_S8_subtilisin-like"/>
</dbReference>
<evidence type="ECO:0000256" key="2">
    <source>
        <dbReference type="ARBA" id="ARBA00022670"/>
    </source>
</evidence>
<dbReference type="InterPro" id="IPR023828">
    <property type="entry name" value="Peptidase_S8_Ser-AS"/>
</dbReference>
<dbReference type="CDD" id="cd04847">
    <property type="entry name" value="Peptidases_S8_Subtilisin_like_2"/>
    <property type="match status" value="1"/>
</dbReference>
<dbReference type="PROSITE" id="PS00138">
    <property type="entry name" value="SUBTILASE_SER"/>
    <property type="match status" value="1"/>
</dbReference>
<name>A0A837DU24_9LACO</name>
<feature type="domain" description="Peptidase S8/S53" evidence="5">
    <location>
        <begin position="253"/>
        <end position="521"/>
    </location>
</feature>
<evidence type="ECO:0000256" key="3">
    <source>
        <dbReference type="ARBA" id="ARBA00022801"/>
    </source>
</evidence>
<keyword evidence="3" id="KW-0378">Hydrolase</keyword>
<accession>A0A837DU24</accession>
<dbReference type="EMBL" id="AWYA01000101">
    <property type="protein sequence ID" value="KIC04471.1"/>
    <property type="molecule type" value="Genomic_DNA"/>
</dbReference>
<reference evidence="6 7" key="1">
    <citation type="journal article" date="2015" name="BMC Microbiol.">
        <title>Lactobacillus ruminis strains cluster according to their mammalian gut source.</title>
        <authorList>
            <person name="O' Donnell M.M."/>
            <person name="Harris H.M."/>
            <person name="Lynch D.B."/>
            <person name="Ross R.P."/>
            <person name="O'Toole P.W."/>
        </authorList>
    </citation>
    <scope>NUCLEOTIDE SEQUENCE [LARGE SCALE GENOMIC DNA]</scope>
    <source>
        <strain evidence="6 7">DPC 6832</strain>
    </source>
</reference>
<dbReference type="InterPro" id="IPR036852">
    <property type="entry name" value="Peptidase_S8/S53_dom_sf"/>
</dbReference>
<proteinExistence type="inferred from homology"/>
<dbReference type="GO" id="GO:0006508">
    <property type="term" value="P:proteolysis"/>
    <property type="evidence" value="ECO:0007669"/>
    <property type="project" value="UniProtKB-KW"/>
</dbReference>
<evidence type="ECO:0000259" key="5">
    <source>
        <dbReference type="Pfam" id="PF00082"/>
    </source>
</evidence>
<gene>
    <name evidence="6" type="ORF">LRN_0476</name>
</gene>
<dbReference type="Gene3D" id="3.40.50.200">
    <property type="entry name" value="Peptidase S8/S53 domain"/>
    <property type="match status" value="1"/>
</dbReference>
<dbReference type="PANTHER" id="PTHR43806">
    <property type="entry name" value="PEPTIDASE S8"/>
    <property type="match status" value="1"/>
</dbReference>
<dbReference type="SUPFAM" id="SSF52743">
    <property type="entry name" value="Subtilisin-like"/>
    <property type="match status" value="1"/>
</dbReference>
<keyword evidence="4" id="KW-0720">Serine protease</keyword>
<protein>
    <submittedName>
        <fullName evidence="6">Subtilase family protein</fullName>
    </submittedName>
</protein>
<evidence type="ECO:0000256" key="4">
    <source>
        <dbReference type="ARBA" id="ARBA00022825"/>
    </source>
</evidence>
<dbReference type="InterPro" id="IPR034074">
    <property type="entry name" value="Y4bN_pept_dom"/>
</dbReference>
<comment type="similarity">
    <text evidence="1">Belongs to the peptidase S8 family.</text>
</comment>
<dbReference type="InterPro" id="IPR000209">
    <property type="entry name" value="Peptidase_S8/S53_dom"/>
</dbReference>
<dbReference type="Pfam" id="PF00082">
    <property type="entry name" value="Peptidase_S8"/>
    <property type="match status" value="1"/>
</dbReference>
<evidence type="ECO:0000313" key="7">
    <source>
        <dbReference type="Proteomes" id="UP000031011"/>
    </source>
</evidence>
<keyword evidence="2" id="KW-0645">Protease</keyword>
<evidence type="ECO:0000256" key="1">
    <source>
        <dbReference type="ARBA" id="ARBA00011073"/>
    </source>
</evidence>
<dbReference type="GO" id="GO:0004252">
    <property type="term" value="F:serine-type endopeptidase activity"/>
    <property type="evidence" value="ECO:0007669"/>
    <property type="project" value="InterPro"/>
</dbReference>
<dbReference type="InterPro" id="IPR015500">
    <property type="entry name" value="Peptidase_S8_subtilisin-rel"/>
</dbReference>
<organism evidence="6 7">
    <name type="scientific">Ligilactobacillus ruminis DPC 6832</name>
    <dbReference type="NCBI Taxonomy" id="1402208"/>
    <lineage>
        <taxon>Bacteria</taxon>
        <taxon>Bacillati</taxon>
        <taxon>Bacillota</taxon>
        <taxon>Bacilli</taxon>
        <taxon>Lactobacillales</taxon>
        <taxon>Lactobacillaceae</taxon>
        <taxon>Ligilactobacillus</taxon>
    </lineage>
</organism>